<protein>
    <submittedName>
        <fullName evidence="1">Uncharacterized protein</fullName>
    </submittedName>
</protein>
<reference evidence="1" key="2">
    <citation type="submission" date="2025-09" db="UniProtKB">
        <authorList>
            <consortium name="EnsemblPlants"/>
        </authorList>
    </citation>
    <scope>IDENTIFICATION</scope>
</reference>
<name>A0ACD5UZM1_AVESA</name>
<accession>A0ACD5UZM1</accession>
<evidence type="ECO:0000313" key="1">
    <source>
        <dbReference type="EnsemblPlants" id="AVESA.00010b.r2.2DG0335270.1.CDS"/>
    </source>
</evidence>
<evidence type="ECO:0000313" key="2">
    <source>
        <dbReference type="Proteomes" id="UP001732700"/>
    </source>
</evidence>
<proteinExistence type="predicted"/>
<keyword evidence="2" id="KW-1185">Reference proteome</keyword>
<sequence>MQKYLNKTTVKMLAKYVQDRVGANVNDFYCTYAGKCLNEERLLSYYHIQRDSTIMVQHRLRAGVREQTIECLNWESAIDGIPRFHTVALPPDFVDAGTNRATAKYLSEAIQERSCQVLIALCEVHLRNFSLDGNFGPEHILFYKGRVFFDDAVREVRFSPVKGRRDYSRVYDIFLPVFRDEANPDDFPLHSPDLLDFLFACPPNFDLRSLTVVAYLINHSAIQTYTERISTCKTLESMVTRLFGIQLWRFQHLISHPDWLPIQNVPALHARYMYDPIWNQVMHKFVSKYGNDCRECLKLADNYFKHADDNIHMEVVEAAFSLAMSEDNFMPRLLQTLAALDPPLQDPRFDVVKVFGTHRVSCRPLQVAN</sequence>
<reference evidence="1" key="1">
    <citation type="submission" date="2021-05" db="EMBL/GenBank/DDBJ databases">
        <authorList>
            <person name="Scholz U."/>
            <person name="Mascher M."/>
            <person name="Fiebig A."/>
        </authorList>
    </citation>
    <scope>NUCLEOTIDE SEQUENCE [LARGE SCALE GENOMIC DNA]</scope>
</reference>
<dbReference type="EnsemblPlants" id="AVESA.00010b.r2.2DG0335270.1">
    <property type="protein sequence ID" value="AVESA.00010b.r2.2DG0335270.1.CDS"/>
    <property type="gene ID" value="AVESA.00010b.r2.2DG0335270"/>
</dbReference>
<dbReference type="Proteomes" id="UP001732700">
    <property type="component" value="Chromosome 2D"/>
</dbReference>
<organism evidence="1 2">
    <name type="scientific">Avena sativa</name>
    <name type="common">Oat</name>
    <dbReference type="NCBI Taxonomy" id="4498"/>
    <lineage>
        <taxon>Eukaryota</taxon>
        <taxon>Viridiplantae</taxon>
        <taxon>Streptophyta</taxon>
        <taxon>Embryophyta</taxon>
        <taxon>Tracheophyta</taxon>
        <taxon>Spermatophyta</taxon>
        <taxon>Magnoliopsida</taxon>
        <taxon>Liliopsida</taxon>
        <taxon>Poales</taxon>
        <taxon>Poaceae</taxon>
        <taxon>BOP clade</taxon>
        <taxon>Pooideae</taxon>
        <taxon>Poodae</taxon>
        <taxon>Poeae</taxon>
        <taxon>Poeae Chloroplast Group 1 (Aveneae type)</taxon>
        <taxon>Aveninae</taxon>
        <taxon>Avena</taxon>
    </lineage>
</organism>